<comment type="subcellular location">
    <subcellularLocation>
        <location evidence="1">Nucleus</location>
    </subcellularLocation>
</comment>
<feature type="compositionally biased region" description="Basic and acidic residues" evidence="4">
    <location>
        <begin position="307"/>
        <end position="317"/>
    </location>
</feature>
<feature type="compositionally biased region" description="Basic and acidic residues" evidence="4">
    <location>
        <begin position="327"/>
        <end position="343"/>
    </location>
</feature>
<evidence type="ECO:0000256" key="2">
    <source>
        <dbReference type="ARBA" id="ARBA00023242"/>
    </source>
</evidence>
<gene>
    <name evidence="6" type="ORF">P43SY_010158</name>
</gene>
<evidence type="ECO:0000313" key="6">
    <source>
        <dbReference type="EMBL" id="KAJ0398867.1"/>
    </source>
</evidence>
<feature type="compositionally biased region" description="Low complexity" evidence="4">
    <location>
        <begin position="346"/>
        <end position="356"/>
    </location>
</feature>
<dbReference type="InterPro" id="IPR003604">
    <property type="entry name" value="Matrin/U1-like-C_Znf_C2H2"/>
</dbReference>
<dbReference type="Gene3D" id="3.30.160.60">
    <property type="entry name" value="Classic Zinc Finger"/>
    <property type="match status" value="1"/>
</dbReference>
<dbReference type="SMART" id="SM00451">
    <property type="entry name" value="ZnF_U1"/>
    <property type="match status" value="1"/>
</dbReference>
<dbReference type="GO" id="GO:0000398">
    <property type="term" value="P:mRNA splicing, via spliceosome"/>
    <property type="evidence" value="ECO:0007669"/>
    <property type="project" value="InterPro"/>
</dbReference>
<feature type="domain" description="C2H2-type" evidence="5">
    <location>
        <begin position="771"/>
        <end position="793"/>
    </location>
</feature>
<dbReference type="EMBL" id="JAKCXM010000202">
    <property type="protein sequence ID" value="KAJ0398867.1"/>
    <property type="molecule type" value="Genomic_DNA"/>
</dbReference>
<proteinExistence type="predicted"/>
<dbReference type="Pfam" id="PF12874">
    <property type="entry name" value="zf-met"/>
    <property type="match status" value="1"/>
</dbReference>
<dbReference type="SUPFAM" id="SSF48403">
    <property type="entry name" value="Ankyrin repeat"/>
    <property type="match status" value="1"/>
</dbReference>
<dbReference type="PROSITE" id="PS00028">
    <property type="entry name" value="ZINC_FINGER_C2H2_1"/>
    <property type="match status" value="1"/>
</dbReference>
<keyword evidence="2" id="KW-0539">Nucleus</keyword>
<dbReference type="InterPro" id="IPR051421">
    <property type="entry name" value="RNA_Proc_DNA_Dmg_Regulator"/>
</dbReference>
<accession>A0AAD5Q5D8</accession>
<keyword evidence="7" id="KW-1185">Reference proteome</keyword>
<feature type="region of interest" description="Disordered" evidence="4">
    <location>
        <begin position="307"/>
        <end position="359"/>
    </location>
</feature>
<protein>
    <recommendedName>
        <fullName evidence="5">C2H2-type domain-containing protein</fullName>
    </recommendedName>
</protein>
<dbReference type="Pfam" id="PF11931">
    <property type="entry name" value="SF3a60_Prp9_C"/>
    <property type="match status" value="1"/>
</dbReference>
<dbReference type="AlphaFoldDB" id="A0AAD5Q5D8"/>
<evidence type="ECO:0000256" key="4">
    <source>
        <dbReference type="SAM" id="MobiDB-lite"/>
    </source>
</evidence>
<dbReference type="PANTHER" id="PTHR12786:SF2">
    <property type="entry name" value="SPLICING FACTOR 3A SUBUNIT 3"/>
    <property type="match status" value="1"/>
</dbReference>
<evidence type="ECO:0000256" key="3">
    <source>
        <dbReference type="SAM" id="Coils"/>
    </source>
</evidence>
<evidence type="ECO:0000256" key="1">
    <source>
        <dbReference type="ARBA" id="ARBA00004123"/>
    </source>
</evidence>
<dbReference type="InterPro" id="IPR036236">
    <property type="entry name" value="Znf_C2H2_sf"/>
</dbReference>
<reference evidence="6" key="1">
    <citation type="submission" date="2021-12" db="EMBL/GenBank/DDBJ databases">
        <title>Prjna785345.</title>
        <authorList>
            <person name="Rujirawat T."/>
            <person name="Krajaejun T."/>
        </authorList>
    </citation>
    <scope>NUCLEOTIDE SEQUENCE</scope>
    <source>
        <strain evidence="6">Pi057C3</strain>
    </source>
</reference>
<dbReference type="GO" id="GO:0005681">
    <property type="term" value="C:spliceosomal complex"/>
    <property type="evidence" value="ECO:0007669"/>
    <property type="project" value="InterPro"/>
</dbReference>
<evidence type="ECO:0000259" key="5">
    <source>
        <dbReference type="PROSITE" id="PS00028"/>
    </source>
</evidence>
<dbReference type="InterPro" id="IPR036770">
    <property type="entry name" value="Ankyrin_rpt-contain_sf"/>
</dbReference>
<dbReference type="Gene3D" id="1.25.40.20">
    <property type="entry name" value="Ankyrin repeat-containing domain"/>
    <property type="match status" value="1"/>
</dbReference>
<dbReference type="InterPro" id="IPR013087">
    <property type="entry name" value="Znf_C2H2_type"/>
</dbReference>
<dbReference type="SMART" id="SM00355">
    <property type="entry name" value="ZnF_C2H2"/>
    <property type="match status" value="2"/>
</dbReference>
<dbReference type="PANTHER" id="PTHR12786">
    <property type="entry name" value="SPLICING FACTOR SF3A-RELATED"/>
    <property type="match status" value="1"/>
</dbReference>
<dbReference type="Pfam" id="PF12108">
    <property type="entry name" value="SF3a60_bindingd"/>
    <property type="match status" value="1"/>
</dbReference>
<organism evidence="6 7">
    <name type="scientific">Pythium insidiosum</name>
    <name type="common">Pythiosis disease agent</name>
    <dbReference type="NCBI Taxonomy" id="114742"/>
    <lineage>
        <taxon>Eukaryota</taxon>
        <taxon>Sar</taxon>
        <taxon>Stramenopiles</taxon>
        <taxon>Oomycota</taxon>
        <taxon>Peronosporomycetes</taxon>
        <taxon>Pythiales</taxon>
        <taxon>Pythiaceae</taxon>
        <taxon>Pythium</taxon>
    </lineage>
</organism>
<dbReference type="Proteomes" id="UP001209570">
    <property type="component" value="Unassembled WGS sequence"/>
</dbReference>
<feature type="coiled-coil region" evidence="3">
    <location>
        <begin position="966"/>
        <end position="993"/>
    </location>
</feature>
<dbReference type="SUPFAM" id="SSF57667">
    <property type="entry name" value="beta-beta-alpha zinc fingers"/>
    <property type="match status" value="1"/>
</dbReference>
<name>A0AAD5Q5D8_PYTIN</name>
<keyword evidence="3" id="KW-0175">Coiled coil</keyword>
<dbReference type="GO" id="GO:0003723">
    <property type="term" value="F:RNA binding"/>
    <property type="evidence" value="ECO:0007669"/>
    <property type="project" value="InterPro"/>
</dbReference>
<dbReference type="InterPro" id="IPR024598">
    <property type="entry name" value="SF3a60/Prp9_C"/>
</dbReference>
<evidence type="ECO:0000313" key="7">
    <source>
        <dbReference type="Proteomes" id="UP001209570"/>
    </source>
</evidence>
<sequence length="1015" mass="114188">MSANNNQGDDDVRNSNQGDAALRVISQPMLWPFVMSFLPGVPVWTVEYELCFGLEASEVDEQASTVCNADTTNEDDSANETEKDRTRVKRLGLPGLLPRIAIQRHDVATLKRLIKHPDAELKKLLETQLDAAWSVTSASVAAASAHAAAASTTNTAFSTAAVTDDAAVSDSDSDSVSDLDSSARLTPELLSPANIADRDVASFTFTPGASKTSLGSAGMNSEPLREKLIFTPQFLSSDAMSSTATVTDSNQGHAALCVVTERMLYPHIVSFLPGVPMWTIELERRLVPKSTVSVAVAEAKYEKYKSEREQLKSKKLTDNAGSPEGSDTAKKGEENTARSKQETSETEPTTVPVEPSNMVMRRGMPGLLPRLAIQQRDFAMLKRLYFLHKSQPEIQKLGRFWLKSVMHHAAVNGSMELLQWLHEHTEETCQSNTMGQTLWAGHWEIALWLKEHRPESMKYAMSCAAARGRLNTVKMLHASRPRQDIVESLRKSVDFPAVTRFLLEYHTFQLKDLKHVMKSIKKPDPELQKLLVTQLHATWSVPSPLEQQRATPDQTGALFAVTGSATASTMASTVLEQLRAGQEAIELYERAVVSTLNEKPRNHRERVLHGHKVSNLLDKVVEQSKHVSELYRDSDGTFEEEKEHMRGRAMFTSFYEQLKSIREFHRKYPNRVVQHEPEMEDALRPQLTFADVAESDKLRSSGYETYLRDVKTYLLGFYRKTQPLVDLDDVIAETQSKFDKQWALNQVVGWNSRASGDAEQSQADEGNSLFCRACNKQFTSQGVFTSHLSGKKHKMATKALEAAPPTTGEKPAASAASKLRRQQLAFDEVLIRRLYELLTEVIHGTISYLEVKQTRTHEELQTEIAEEEEGAFSDVDVDAGNMDGEDDEQPFYNPLNLPLGWDGKPIPYWLYKLHGLGVEYKCEICGNHSYWGRREFDRHFQQWRHAHGMRCLGIPNTKHFHDITGMQDAIALYEKLKDQIDQENWNAEKEEEFEDSEGNVLSRKTYEDLARQGLL</sequence>
<dbReference type="GO" id="GO:0008270">
    <property type="term" value="F:zinc ion binding"/>
    <property type="evidence" value="ECO:0007669"/>
    <property type="project" value="InterPro"/>
</dbReference>
<dbReference type="InterPro" id="IPR021966">
    <property type="entry name" value="SF3a60_bindingd"/>
</dbReference>
<comment type="caution">
    <text evidence="6">The sequence shown here is derived from an EMBL/GenBank/DDBJ whole genome shotgun (WGS) entry which is preliminary data.</text>
</comment>